<dbReference type="Proteomes" id="UP000193560">
    <property type="component" value="Unassembled WGS sequence"/>
</dbReference>
<comment type="caution">
    <text evidence="1">The sequence shown here is derived from an EMBL/GenBank/DDBJ whole genome shotgun (WGS) entry which is preliminary data.</text>
</comment>
<organism evidence="1 2">
    <name type="scientific">Absidia repens</name>
    <dbReference type="NCBI Taxonomy" id="90262"/>
    <lineage>
        <taxon>Eukaryota</taxon>
        <taxon>Fungi</taxon>
        <taxon>Fungi incertae sedis</taxon>
        <taxon>Mucoromycota</taxon>
        <taxon>Mucoromycotina</taxon>
        <taxon>Mucoromycetes</taxon>
        <taxon>Mucorales</taxon>
        <taxon>Cunninghamellaceae</taxon>
        <taxon>Absidia</taxon>
    </lineage>
</organism>
<proteinExistence type="predicted"/>
<evidence type="ECO:0000313" key="2">
    <source>
        <dbReference type="Proteomes" id="UP000193560"/>
    </source>
</evidence>
<evidence type="ECO:0000313" key="1">
    <source>
        <dbReference type="EMBL" id="ORZ19857.1"/>
    </source>
</evidence>
<keyword evidence="2" id="KW-1185">Reference proteome</keyword>
<dbReference type="EMBL" id="MCGE01000007">
    <property type="protein sequence ID" value="ORZ19857.1"/>
    <property type="molecule type" value="Genomic_DNA"/>
</dbReference>
<protein>
    <submittedName>
        <fullName evidence="1">Uncharacterized protein</fullName>
    </submittedName>
</protein>
<gene>
    <name evidence="1" type="ORF">BCR42DRAFT_225271</name>
</gene>
<dbReference type="OrthoDB" id="2289803at2759"/>
<dbReference type="AlphaFoldDB" id="A0A1X2IPA4"/>
<sequence>MRIRSFLHHSIVLNKTIRLDRHILPSHPAYFKGSDEQTGQAKAILKLSIVKLPANNSEPNVMAPFGIGFINLAVQARPREHSGSTANMNNYASIPDSLVIEALHVWLSQLHFPRLSHASHIMRVGIKLYIVFDITTIP</sequence>
<name>A0A1X2IPA4_9FUNG</name>
<accession>A0A1X2IPA4</accession>
<reference evidence="1 2" key="1">
    <citation type="submission" date="2016-07" db="EMBL/GenBank/DDBJ databases">
        <title>Pervasive Adenine N6-methylation of Active Genes in Fungi.</title>
        <authorList>
            <consortium name="DOE Joint Genome Institute"/>
            <person name="Mondo S.J."/>
            <person name="Dannebaum R.O."/>
            <person name="Kuo R.C."/>
            <person name="Labutti K."/>
            <person name="Haridas S."/>
            <person name="Kuo A."/>
            <person name="Salamov A."/>
            <person name="Ahrendt S.R."/>
            <person name="Lipzen A."/>
            <person name="Sullivan W."/>
            <person name="Andreopoulos W.B."/>
            <person name="Clum A."/>
            <person name="Lindquist E."/>
            <person name="Daum C."/>
            <person name="Ramamoorthy G.K."/>
            <person name="Gryganskyi A."/>
            <person name="Culley D."/>
            <person name="Magnuson J.K."/>
            <person name="James T.Y."/>
            <person name="O'Malley M.A."/>
            <person name="Stajich J.E."/>
            <person name="Spatafora J.W."/>
            <person name="Visel A."/>
            <person name="Grigoriev I.V."/>
        </authorList>
    </citation>
    <scope>NUCLEOTIDE SEQUENCE [LARGE SCALE GENOMIC DNA]</scope>
    <source>
        <strain evidence="1 2">NRRL 1336</strain>
    </source>
</reference>